<dbReference type="AlphaFoldDB" id="A0AAV0UDN5"/>
<dbReference type="PANTHER" id="PTHR20961">
    <property type="entry name" value="GLYCOSYLTRANSFERASE"/>
    <property type="match status" value="1"/>
</dbReference>
<evidence type="ECO:0000256" key="4">
    <source>
        <dbReference type="SAM" id="MobiDB-lite"/>
    </source>
</evidence>
<keyword evidence="1" id="KW-0328">Glycosyltransferase</keyword>
<evidence type="ECO:0000259" key="5">
    <source>
        <dbReference type="Pfam" id="PF04577"/>
    </source>
</evidence>
<evidence type="ECO:0000256" key="2">
    <source>
        <dbReference type="ARBA" id="ARBA00022679"/>
    </source>
</evidence>
<evidence type="ECO:0000256" key="3">
    <source>
        <dbReference type="ARBA" id="ARBA00023180"/>
    </source>
</evidence>
<dbReference type="EMBL" id="CANTFM010001086">
    <property type="protein sequence ID" value="CAI5734924.1"/>
    <property type="molecule type" value="Genomic_DNA"/>
</dbReference>
<keyword evidence="7" id="KW-1185">Reference proteome</keyword>
<feature type="compositionally biased region" description="Polar residues" evidence="4">
    <location>
        <begin position="57"/>
        <end position="66"/>
    </location>
</feature>
<name>A0AAV0UDN5_9STRA</name>
<dbReference type="Pfam" id="PF04577">
    <property type="entry name" value="Glyco_transf_61"/>
    <property type="match status" value="1"/>
</dbReference>
<accession>A0AAV0UDN5</accession>
<dbReference type="InterPro" id="IPR007657">
    <property type="entry name" value="Glycosyltransferase_61"/>
</dbReference>
<feature type="region of interest" description="Disordered" evidence="4">
    <location>
        <begin position="41"/>
        <end position="66"/>
    </location>
</feature>
<keyword evidence="2" id="KW-0808">Transferase</keyword>
<organism evidence="6 7">
    <name type="scientific">Peronospora destructor</name>
    <dbReference type="NCBI Taxonomy" id="86335"/>
    <lineage>
        <taxon>Eukaryota</taxon>
        <taxon>Sar</taxon>
        <taxon>Stramenopiles</taxon>
        <taxon>Oomycota</taxon>
        <taxon>Peronosporomycetes</taxon>
        <taxon>Peronosporales</taxon>
        <taxon>Peronosporaceae</taxon>
        <taxon>Peronospora</taxon>
    </lineage>
</organism>
<protein>
    <recommendedName>
        <fullName evidence="5">Glycosyltransferase 61 catalytic domain-containing protein</fullName>
    </recommendedName>
</protein>
<gene>
    <name evidence="6" type="ORF">PDE001_LOCUS5858</name>
</gene>
<evidence type="ECO:0000313" key="7">
    <source>
        <dbReference type="Proteomes" id="UP001162029"/>
    </source>
</evidence>
<sequence length="547" mass="62330">MAKVGRVVSCVTRWSLLQTLTVVLLLLGVLTTITRIANVSSTTGSLPGPKSDGPLQMTITPANPTPKNYRVRRIKRPDGYDETKSQIMCNVTRDMGMISALRQTANEFCLDGGWDREKEAPVSRQKATKVSLYRVNGAIKSATFQNLMLDLVNVAIHGPIKTMADDGGDHDPRFDFNMRLVNCVCDELADYFSNLPRLGESKTEQIWFQTFMRLKSNQYPRSTICSPTANRSEWDFVTNPIKGPDANETVVFEDPVVLIARKDDHNPFFQIAAALDSWIMLKTLKWDITKTRVVYLDAGYPMPISTLHKALLAPNHEIIDGTMLMGKRVHFRGNVLLVPWESKGPMMQHLNDEEPCYESKLIKTFRAESLQALNITPEFERELGVTKIRPVMVTIISRRPYGGRSMRRIWENEDEVLASMQVEYKDLNVKFRSVDYVSLTLHEQMKTTIESDMIISMHGAGLANVMWTRPMTTVVEIFPKPKARWGYRNMCQFVGCDWHQFRGGQDVNARDGNPNEVNKVIPYDEWMAFFRPLLQETYGAFNEQQAL</sequence>
<dbReference type="InterPro" id="IPR049625">
    <property type="entry name" value="Glyco_transf_61_cat"/>
</dbReference>
<keyword evidence="3" id="KW-0325">Glycoprotein</keyword>
<reference evidence="6" key="1">
    <citation type="submission" date="2022-12" db="EMBL/GenBank/DDBJ databases">
        <authorList>
            <person name="Webb A."/>
        </authorList>
    </citation>
    <scope>NUCLEOTIDE SEQUENCE</scope>
    <source>
        <strain evidence="6">Pd1</strain>
    </source>
</reference>
<evidence type="ECO:0000313" key="6">
    <source>
        <dbReference type="EMBL" id="CAI5734924.1"/>
    </source>
</evidence>
<dbReference type="Proteomes" id="UP001162029">
    <property type="component" value="Unassembled WGS sequence"/>
</dbReference>
<proteinExistence type="predicted"/>
<feature type="domain" description="Glycosyltransferase 61 catalytic" evidence="5">
    <location>
        <begin position="374"/>
        <end position="475"/>
    </location>
</feature>
<evidence type="ECO:0000256" key="1">
    <source>
        <dbReference type="ARBA" id="ARBA00022676"/>
    </source>
</evidence>
<dbReference type="GO" id="GO:0016757">
    <property type="term" value="F:glycosyltransferase activity"/>
    <property type="evidence" value="ECO:0007669"/>
    <property type="project" value="UniProtKB-KW"/>
</dbReference>
<dbReference type="PANTHER" id="PTHR20961:SF124">
    <property type="entry name" value="GLYCOSYLTRANSFERASE"/>
    <property type="match status" value="1"/>
</dbReference>
<comment type="caution">
    <text evidence="6">The sequence shown here is derived from an EMBL/GenBank/DDBJ whole genome shotgun (WGS) entry which is preliminary data.</text>
</comment>